<dbReference type="InterPro" id="IPR012910">
    <property type="entry name" value="Plug_dom"/>
</dbReference>
<keyword evidence="4 10" id="KW-0812">Transmembrane</keyword>
<evidence type="ECO:0000256" key="5">
    <source>
        <dbReference type="ARBA" id="ARBA00022729"/>
    </source>
</evidence>
<dbReference type="SUPFAM" id="SSF56935">
    <property type="entry name" value="Porins"/>
    <property type="match status" value="1"/>
</dbReference>
<sequence length="1057" mass="116146">MKRKLMFFMTFLFLGIGLVTAQTSRVTGVVTAEEDGLPVVGASVLVNGTTLGTITDIDGKFTITNVPSSSKTLRVSYVGMVPQTVTIKQGVINVVLKSDAKALDEVVVTAMGISREKKALGYAVQDVKSEQLTQASNSSLAGALQGKVSGLDIKPSSGMPGASSQITIRGARSFSGDNTPLYVIDGMAVTSTPDVDTDIQNNGSVSGVDFANRAVDIDPNDIESINILKGQAASALYGIRASNGVIIITTKSGKGLEKGKPQVSFSSNVSFDVVGRLPEFQKTYAQGSGGRYSPTSGLSWGPKISELSNDPNYGGNTDNEFTQKYGMQSGKYYVPQRASAGLDPWATPQAYDNTKEFFETGITWSNSLNVAQTLEKSSYSVSLGNTHQDGIIPKTGMDRYNVKVSAETKLTNNFTTGFAGNYITTSIDKAVTSGNGLLRTVYASPASYDLAGIPSHVDGDIYKQNSFRGNFDNAYWAIDNNKYTEDTNRFFGNVYATYQTDFGTANHKLNAKYMLGVDAYTTHYSDSYGYGSNTGGGRGQIENYGWTNATYNSLLTINYDWRINDDWGLNAVAGNEFIQSNRKKYYEYGTNYNFAGWNHINNATTQLTEEERWKNRTVGFFGNVSASYRNMLYLTVTGRQDYVSNMPRNNRSFFYPSVSAGFILTELDELKNDVVNYAKLRVSYAEVGQAGDFLENYYSTPTYGGGFYSLTPIMYPIKGTTAYTPYYTIFDPNLKPQNTRSYEIGADVNFFDNLITLNYTYSRQNVKDQIFSVPLASSTGASKLLTNGGKIHTDTHEITLGFNPIRTKNINWDFGFNWTKIDNYVDELAPGVENISLGGYVTPQVRASAGEKFPVIYGVGYKRDANGNRLVDENGLPVAGEAQVIGKVSPDFVMGFNTSLRLWKCTISAVLDWKQGGQMYSRTTGLSDYYGVSKRTENREGTIIFDGYKQDGTKNDIAITGANAQQVYYSRLNDIDESSVYDNSFIKLREVAVSYKVLQKKWMELSVNAFARNILVWAQMPDLDPEASQGNNNMSGAFEDYSMPQTASFGFGFNIKF</sequence>
<dbReference type="SUPFAM" id="SSF49464">
    <property type="entry name" value="Carboxypeptidase regulatory domain-like"/>
    <property type="match status" value="1"/>
</dbReference>
<keyword evidence="8" id="KW-0675">Receptor</keyword>
<dbReference type="AlphaFoldDB" id="A0ABD7U9I3"/>
<dbReference type="RefSeq" id="WP_264383000.1">
    <property type="nucleotide sequence ID" value="NZ_CP083680.1"/>
</dbReference>
<keyword evidence="2 10" id="KW-0813">Transport</keyword>
<evidence type="ECO:0000256" key="4">
    <source>
        <dbReference type="ARBA" id="ARBA00022692"/>
    </source>
</evidence>
<dbReference type="Pfam" id="PF07715">
    <property type="entry name" value="Plug"/>
    <property type="match status" value="1"/>
</dbReference>
<keyword evidence="6 11" id="KW-0798">TonB box</keyword>
<keyword evidence="5 12" id="KW-0732">Signal</keyword>
<evidence type="ECO:0000256" key="1">
    <source>
        <dbReference type="ARBA" id="ARBA00004571"/>
    </source>
</evidence>
<reference evidence="15 16" key="1">
    <citation type="submission" date="2021-06" db="EMBL/GenBank/DDBJ databases">
        <title>Interrogation of the integrated mobile genetic elements in gut-associated Bacteroides with a consensus prediction approach.</title>
        <authorList>
            <person name="Campbell D.E."/>
            <person name="Leigh J.R."/>
            <person name="Kim T."/>
            <person name="England W."/>
            <person name="Whitaker R.J."/>
            <person name="Degnan P.H."/>
        </authorList>
    </citation>
    <scope>NUCLEOTIDE SEQUENCE [LARGE SCALE GENOMIC DNA]</scope>
    <source>
        <strain evidence="15 16">WAL8669</strain>
    </source>
</reference>
<accession>A0ABD7U9I3</accession>
<dbReference type="Gene3D" id="2.60.40.1120">
    <property type="entry name" value="Carboxypeptidase-like, regulatory domain"/>
    <property type="match status" value="1"/>
</dbReference>
<evidence type="ECO:0000256" key="3">
    <source>
        <dbReference type="ARBA" id="ARBA00022452"/>
    </source>
</evidence>
<dbReference type="InterPro" id="IPR039426">
    <property type="entry name" value="TonB-dep_rcpt-like"/>
</dbReference>
<feature type="signal peptide" evidence="12">
    <location>
        <begin position="1"/>
        <end position="21"/>
    </location>
</feature>
<dbReference type="PROSITE" id="PS52016">
    <property type="entry name" value="TONB_DEPENDENT_REC_3"/>
    <property type="match status" value="1"/>
</dbReference>
<evidence type="ECO:0000256" key="6">
    <source>
        <dbReference type="ARBA" id="ARBA00023077"/>
    </source>
</evidence>
<dbReference type="InterPro" id="IPR008969">
    <property type="entry name" value="CarboxyPept-like_regulatory"/>
</dbReference>
<dbReference type="GO" id="GO:0009279">
    <property type="term" value="C:cell outer membrane"/>
    <property type="evidence" value="ECO:0007669"/>
    <property type="project" value="UniProtKB-SubCell"/>
</dbReference>
<dbReference type="PANTHER" id="PTHR30069:SF29">
    <property type="entry name" value="HEMOGLOBIN AND HEMOGLOBIN-HAPTOGLOBIN-BINDING PROTEIN 1-RELATED"/>
    <property type="match status" value="1"/>
</dbReference>
<evidence type="ECO:0000256" key="9">
    <source>
        <dbReference type="ARBA" id="ARBA00023237"/>
    </source>
</evidence>
<dbReference type="PANTHER" id="PTHR30069">
    <property type="entry name" value="TONB-DEPENDENT OUTER MEMBRANE RECEPTOR"/>
    <property type="match status" value="1"/>
</dbReference>
<keyword evidence="9 10" id="KW-0998">Cell outer membrane</keyword>
<dbReference type="Proteomes" id="UP001156218">
    <property type="component" value="Chromosome"/>
</dbReference>
<feature type="domain" description="TonB-dependent receptor-like beta-barrel" evidence="13">
    <location>
        <begin position="461"/>
        <end position="867"/>
    </location>
</feature>
<evidence type="ECO:0000256" key="2">
    <source>
        <dbReference type="ARBA" id="ARBA00022448"/>
    </source>
</evidence>
<dbReference type="InterPro" id="IPR023996">
    <property type="entry name" value="TonB-dep_OMP_SusC/RagA"/>
</dbReference>
<evidence type="ECO:0000256" key="7">
    <source>
        <dbReference type="ARBA" id="ARBA00023136"/>
    </source>
</evidence>
<evidence type="ECO:0000256" key="10">
    <source>
        <dbReference type="PROSITE-ProRule" id="PRU01360"/>
    </source>
</evidence>
<protein>
    <submittedName>
        <fullName evidence="15">SusC/RagA family TonB-linked outer membrane protein</fullName>
    </submittedName>
</protein>
<dbReference type="InterPro" id="IPR036942">
    <property type="entry name" value="Beta-barrel_TonB_sf"/>
</dbReference>
<evidence type="ECO:0000313" key="16">
    <source>
        <dbReference type="Proteomes" id="UP001156218"/>
    </source>
</evidence>
<organism evidence="15 16">
    <name type="scientific">Bacteroides thetaiotaomicron</name>
    <dbReference type="NCBI Taxonomy" id="818"/>
    <lineage>
        <taxon>Bacteria</taxon>
        <taxon>Pseudomonadati</taxon>
        <taxon>Bacteroidota</taxon>
        <taxon>Bacteroidia</taxon>
        <taxon>Bacteroidales</taxon>
        <taxon>Bacteroidaceae</taxon>
        <taxon>Bacteroides</taxon>
    </lineage>
</organism>
<comment type="similarity">
    <text evidence="10 11">Belongs to the TonB-dependent receptor family.</text>
</comment>
<proteinExistence type="inferred from homology"/>
<dbReference type="NCBIfam" id="TIGR04056">
    <property type="entry name" value="OMP_RagA_SusC"/>
    <property type="match status" value="1"/>
</dbReference>
<evidence type="ECO:0000256" key="12">
    <source>
        <dbReference type="SAM" id="SignalP"/>
    </source>
</evidence>
<dbReference type="InterPro" id="IPR023997">
    <property type="entry name" value="TonB-dep_OMP_SusC/RagA_CS"/>
</dbReference>
<keyword evidence="3 10" id="KW-1134">Transmembrane beta strand</keyword>
<dbReference type="InterPro" id="IPR037066">
    <property type="entry name" value="Plug_dom_sf"/>
</dbReference>
<evidence type="ECO:0000256" key="11">
    <source>
        <dbReference type="RuleBase" id="RU003357"/>
    </source>
</evidence>
<keyword evidence="7 10" id="KW-0472">Membrane</keyword>
<dbReference type="EMBL" id="CP083680">
    <property type="protein sequence ID" value="UYU67873.1"/>
    <property type="molecule type" value="Genomic_DNA"/>
</dbReference>
<comment type="subcellular location">
    <subcellularLocation>
        <location evidence="1 10">Cell outer membrane</location>
        <topology evidence="1 10">Multi-pass membrane protein</topology>
    </subcellularLocation>
</comment>
<evidence type="ECO:0000313" key="15">
    <source>
        <dbReference type="EMBL" id="UYU67873.1"/>
    </source>
</evidence>
<dbReference type="Gene3D" id="2.170.130.10">
    <property type="entry name" value="TonB-dependent receptor, plug domain"/>
    <property type="match status" value="1"/>
</dbReference>
<dbReference type="Gene3D" id="2.40.170.20">
    <property type="entry name" value="TonB-dependent receptor, beta-barrel domain"/>
    <property type="match status" value="1"/>
</dbReference>
<dbReference type="Pfam" id="PF13715">
    <property type="entry name" value="CarbopepD_reg_2"/>
    <property type="match status" value="1"/>
</dbReference>
<evidence type="ECO:0000256" key="8">
    <source>
        <dbReference type="ARBA" id="ARBA00023170"/>
    </source>
</evidence>
<evidence type="ECO:0000259" key="14">
    <source>
        <dbReference type="Pfam" id="PF07715"/>
    </source>
</evidence>
<dbReference type="FunFam" id="2.170.130.10:FF:000023">
    <property type="entry name" value="SusC/RagA family TonB-linked outer membrane protein"/>
    <property type="match status" value="1"/>
</dbReference>
<evidence type="ECO:0000259" key="13">
    <source>
        <dbReference type="Pfam" id="PF00593"/>
    </source>
</evidence>
<feature type="chain" id="PRO_5044794551" evidence="12">
    <location>
        <begin position="22"/>
        <end position="1057"/>
    </location>
</feature>
<dbReference type="InterPro" id="IPR000531">
    <property type="entry name" value="Beta-barrel_TonB"/>
</dbReference>
<dbReference type="Pfam" id="PF00593">
    <property type="entry name" value="TonB_dep_Rec_b-barrel"/>
    <property type="match status" value="1"/>
</dbReference>
<name>A0ABD7U9I3_BACT4</name>
<feature type="domain" description="TonB-dependent receptor plug" evidence="14">
    <location>
        <begin position="118"/>
        <end position="245"/>
    </location>
</feature>
<dbReference type="NCBIfam" id="TIGR04057">
    <property type="entry name" value="SusC_RagA_signa"/>
    <property type="match status" value="1"/>
</dbReference>
<gene>
    <name evidence="15" type="ORF">KQP68_06245</name>
</gene>